<gene>
    <name evidence="2" type="ORF">MBBAR_10c00680</name>
</gene>
<dbReference type="RefSeq" id="WP_263640793.1">
    <property type="nucleotide sequence ID" value="NZ_BBET01000002.1"/>
</dbReference>
<evidence type="ECO:0000313" key="3">
    <source>
        <dbReference type="Proteomes" id="UP000191661"/>
    </source>
</evidence>
<dbReference type="Proteomes" id="UP000191661">
    <property type="component" value="Unassembled WGS sequence"/>
</dbReference>
<comment type="caution">
    <text evidence="2">The sequence shown here is derived from an EMBL/GenBank/DDBJ whole genome shotgun (WGS) entry which is preliminary data.</text>
</comment>
<protein>
    <recommendedName>
        <fullName evidence="1">TRASH domain-containing protein</fullName>
    </recommendedName>
</protein>
<reference evidence="2 3" key="1">
    <citation type="submission" date="2014-12" db="EMBL/GenBank/DDBJ databases">
        <title>Genome sequence of Methanobrevibacter arboriphilicus DH1, DSM1125.</title>
        <authorList>
            <person name="Poehlein A."/>
            <person name="Thauer R.K."/>
            <person name="Seedorf H."/>
            <person name="Daniel R."/>
        </authorList>
    </citation>
    <scope>NUCLEOTIDE SEQUENCE [LARGE SCALE GENOMIC DNA]</scope>
    <source>
        <strain evidence="2 3">DH1</strain>
    </source>
</reference>
<dbReference type="InterPro" id="IPR011017">
    <property type="entry name" value="TRASH_dom"/>
</dbReference>
<proteinExistence type="predicted"/>
<dbReference type="SMART" id="SM00746">
    <property type="entry name" value="TRASH"/>
    <property type="match status" value="1"/>
</dbReference>
<evidence type="ECO:0000259" key="1">
    <source>
        <dbReference type="SMART" id="SM00746"/>
    </source>
</evidence>
<dbReference type="EMBL" id="JXMW01000010">
    <property type="protein sequence ID" value="OQD58727.1"/>
    <property type="molecule type" value="Genomic_DNA"/>
</dbReference>
<accession>A0A1V6N286</accession>
<evidence type="ECO:0000313" key="2">
    <source>
        <dbReference type="EMBL" id="OQD58727.1"/>
    </source>
</evidence>
<keyword evidence="3" id="KW-1185">Reference proteome</keyword>
<sequence>MDCEVCGKTITNQNITGLTYQSVYHGFCSEKCRKEYIKKEKCF</sequence>
<dbReference type="AlphaFoldDB" id="A0A1V6N286"/>
<organism evidence="2 3">
    <name type="scientific">Methanobrevibacter arboriphilus JCM 13429 = DSM 1125</name>
    <dbReference type="NCBI Taxonomy" id="1300164"/>
    <lineage>
        <taxon>Archaea</taxon>
        <taxon>Methanobacteriati</taxon>
        <taxon>Methanobacteriota</taxon>
        <taxon>Methanomada group</taxon>
        <taxon>Methanobacteria</taxon>
        <taxon>Methanobacteriales</taxon>
        <taxon>Methanobacteriaceae</taxon>
        <taxon>Methanobrevibacter</taxon>
    </lineage>
</organism>
<name>A0A1V6N286_METAZ</name>
<feature type="domain" description="TRASH" evidence="1">
    <location>
        <begin position="3"/>
        <end position="40"/>
    </location>
</feature>